<keyword evidence="1" id="KW-0812">Transmembrane</keyword>
<dbReference type="PANTHER" id="PTHR36978">
    <property type="entry name" value="P-LOOP CONTAINING NUCLEOTIDE TRIPHOSPHATE HYDROLASE"/>
    <property type="match status" value="1"/>
</dbReference>
<organism evidence="2 3">
    <name type="scientific">Fasciolopsis buskii</name>
    <dbReference type="NCBI Taxonomy" id="27845"/>
    <lineage>
        <taxon>Eukaryota</taxon>
        <taxon>Metazoa</taxon>
        <taxon>Spiralia</taxon>
        <taxon>Lophotrochozoa</taxon>
        <taxon>Platyhelminthes</taxon>
        <taxon>Trematoda</taxon>
        <taxon>Digenea</taxon>
        <taxon>Plagiorchiida</taxon>
        <taxon>Echinostomata</taxon>
        <taxon>Echinostomatoidea</taxon>
        <taxon>Fasciolidae</taxon>
        <taxon>Fasciolopsis</taxon>
    </lineage>
</organism>
<dbReference type="EMBL" id="LUCM01010084">
    <property type="protein sequence ID" value="KAA0185944.1"/>
    <property type="molecule type" value="Genomic_DNA"/>
</dbReference>
<protein>
    <recommendedName>
        <fullName evidence="4">NAD dependent epimerase/dehydratase</fullName>
    </recommendedName>
</protein>
<keyword evidence="1" id="KW-0472">Membrane</keyword>
<evidence type="ECO:0000313" key="2">
    <source>
        <dbReference type="EMBL" id="KAA0185944.1"/>
    </source>
</evidence>
<dbReference type="InterPro" id="IPR027417">
    <property type="entry name" value="P-loop_NTPase"/>
</dbReference>
<name>A0A8E0RRT1_9TREM</name>
<dbReference type="InterPro" id="IPR040632">
    <property type="entry name" value="Sulfotransfer_4"/>
</dbReference>
<keyword evidence="1" id="KW-1133">Transmembrane helix</keyword>
<dbReference type="SUPFAM" id="SSF52540">
    <property type="entry name" value="P-loop containing nucleoside triphosphate hydrolases"/>
    <property type="match status" value="1"/>
</dbReference>
<sequence>MVNSMASLDITFRRDDCIHDQDDYTNKDPDGIMDGTDTSMVFVVGLAKTGTACVRHALEQIRGSGTCLHLDNFCASGHNDLDAWIEVLLEQDTVKRRRKLHQLLRGFPMAAGVLITSVVGDLLELYPTAKFILTVRSAETWLATCRSSIIPKRPDGISRTAWCKLGKQLGFGKLDNLCQLVLRQTLGESTDFSDDNQLLQAYIQWNDTIERLIPRERLLVFNVKQGWSPLCAFLNFSNPETPFAKFRQKTRLIKWNKSNASYVKHIVVCCTAYALFGIFALSLAR</sequence>
<dbReference type="Pfam" id="PF17784">
    <property type="entry name" value="Sulfotransfer_4"/>
    <property type="match status" value="1"/>
</dbReference>
<dbReference type="AlphaFoldDB" id="A0A8E0RRT1"/>
<reference evidence="2" key="1">
    <citation type="submission" date="2019-05" db="EMBL/GenBank/DDBJ databases">
        <title>Annotation for the trematode Fasciolopsis buski.</title>
        <authorList>
            <person name="Choi Y.-J."/>
        </authorList>
    </citation>
    <scope>NUCLEOTIDE SEQUENCE</scope>
    <source>
        <strain evidence="2">HT</strain>
        <tissue evidence="2">Whole worm</tissue>
    </source>
</reference>
<gene>
    <name evidence="2" type="ORF">FBUS_08888</name>
</gene>
<dbReference type="OrthoDB" id="272681at2759"/>
<evidence type="ECO:0000256" key="1">
    <source>
        <dbReference type="SAM" id="Phobius"/>
    </source>
</evidence>
<keyword evidence="3" id="KW-1185">Reference proteome</keyword>
<accession>A0A8E0RRT1</accession>
<feature type="transmembrane region" description="Helical" evidence="1">
    <location>
        <begin position="262"/>
        <end position="284"/>
    </location>
</feature>
<dbReference type="Proteomes" id="UP000728185">
    <property type="component" value="Unassembled WGS sequence"/>
</dbReference>
<comment type="caution">
    <text evidence="2">The sequence shown here is derived from an EMBL/GenBank/DDBJ whole genome shotgun (WGS) entry which is preliminary data.</text>
</comment>
<proteinExistence type="predicted"/>
<dbReference type="Gene3D" id="3.40.50.300">
    <property type="entry name" value="P-loop containing nucleotide triphosphate hydrolases"/>
    <property type="match status" value="1"/>
</dbReference>
<evidence type="ECO:0008006" key="4">
    <source>
        <dbReference type="Google" id="ProtNLM"/>
    </source>
</evidence>
<dbReference type="PANTHER" id="PTHR36978:SF4">
    <property type="entry name" value="P-LOOP CONTAINING NUCLEOSIDE TRIPHOSPHATE HYDROLASE PROTEIN"/>
    <property type="match status" value="1"/>
</dbReference>
<evidence type="ECO:0000313" key="3">
    <source>
        <dbReference type="Proteomes" id="UP000728185"/>
    </source>
</evidence>